<sequence length="384" mass="43809">MQISNAHVDQQRIAWVDVLRFIAIFMVIAIHCSDPFNVSAEARSNPDFNYWGSIYGSVLRACVPIFVMITGLLLLPVKMSMGEFYKKRLLRITVPFLLWSVLYNLFPWITGLLGLPPTIISNVFAYAAKDSSQSLASALVQISLIPIKFNVYTVPMWYIYMLIGLYLYMPFFSAWVEKSTSGQQKVFLGIWLCTLVLPYAYSFFSKELFGLSAWNTFGTFYYFAGFNGYLLLGYVLTHHLKTWSFPKTFLVSVPLFIIGYTITHTGFKWMASNPAASEEQIELFFLYCSPQVFMMTLAIFLLVRTVKLTSVKMRSIFSNITKCGFGIYLVHYFVVGLGYWLANVLSIPISLKIPMTAALVFLISWGFVATFYTIIPRASKWIFG</sequence>
<evidence type="ECO:0000256" key="6">
    <source>
        <dbReference type="ARBA" id="ARBA00023136"/>
    </source>
</evidence>
<dbReference type="GO" id="GO:0005886">
    <property type="term" value="C:plasma membrane"/>
    <property type="evidence" value="ECO:0007669"/>
    <property type="project" value="UniProtKB-SubCell"/>
</dbReference>
<accession>A0A420FDF6</accession>
<reference evidence="8 9" key="1">
    <citation type="submission" date="2016-07" db="EMBL/GenBank/DDBJ databases">
        <title>Genome analysis of Sphingobacterium siyangense T12B17.</title>
        <authorList>
            <person name="Xu D."/>
            <person name="Su Y."/>
            <person name="Zheng S."/>
        </authorList>
    </citation>
    <scope>NUCLEOTIDE SEQUENCE [LARGE SCALE GENOMIC DNA]</scope>
    <source>
        <strain evidence="8 9">T12B17</strain>
    </source>
</reference>
<protein>
    <submittedName>
        <fullName evidence="8">Acyl-transferase</fullName>
    </submittedName>
</protein>
<feature type="domain" description="Acyltransferase 3" evidence="7">
    <location>
        <begin position="13"/>
        <end position="365"/>
    </location>
</feature>
<evidence type="ECO:0000256" key="4">
    <source>
        <dbReference type="ARBA" id="ARBA00022692"/>
    </source>
</evidence>
<gene>
    <name evidence="8" type="ORF">BCY89_18950</name>
</gene>
<keyword evidence="3" id="KW-1003">Cell membrane</keyword>
<keyword evidence="8" id="KW-0808">Transferase</keyword>
<dbReference type="GO" id="GO:0016413">
    <property type="term" value="F:O-acetyltransferase activity"/>
    <property type="evidence" value="ECO:0007669"/>
    <property type="project" value="TreeGrafter"/>
</dbReference>
<keyword evidence="6" id="KW-0472">Membrane</keyword>
<organism evidence="8 9">
    <name type="scientific">Sphingobacterium siyangense</name>
    <dbReference type="NCBI Taxonomy" id="459529"/>
    <lineage>
        <taxon>Bacteria</taxon>
        <taxon>Pseudomonadati</taxon>
        <taxon>Bacteroidota</taxon>
        <taxon>Sphingobacteriia</taxon>
        <taxon>Sphingobacteriales</taxon>
        <taxon>Sphingobacteriaceae</taxon>
        <taxon>Sphingobacterium</taxon>
    </lineage>
</organism>
<evidence type="ECO:0000259" key="7">
    <source>
        <dbReference type="Pfam" id="PF01757"/>
    </source>
</evidence>
<dbReference type="InterPro" id="IPR002656">
    <property type="entry name" value="Acyl_transf_3_dom"/>
</dbReference>
<comment type="similarity">
    <text evidence="2">Belongs to the acyltransferase 3 family.</text>
</comment>
<keyword evidence="5" id="KW-1133">Transmembrane helix</keyword>
<keyword evidence="9" id="KW-1185">Reference proteome</keyword>
<dbReference type="GO" id="GO:0009246">
    <property type="term" value="P:enterobacterial common antigen biosynthetic process"/>
    <property type="evidence" value="ECO:0007669"/>
    <property type="project" value="TreeGrafter"/>
</dbReference>
<dbReference type="PANTHER" id="PTHR40074:SF2">
    <property type="entry name" value="O-ACETYLTRANSFERASE WECH"/>
    <property type="match status" value="1"/>
</dbReference>
<evidence type="ECO:0000256" key="5">
    <source>
        <dbReference type="ARBA" id="ARBA00022989"/>
    </source>
</evidence>
<dbReference type="PANTHER" id="PTHR40074">
    <property type="entry name" value="O-ACETYLTRANSFERASE WECH"/>
    <property type="match status" value="1"/>
</dbReference>
<evidence type="ECO:0000256" key="3">
    <source>
        <dbReference type="ARBA" id="ARBA00022475"/>
    </source>
</evidence>
<name>A0A420FDF6_9SPHI</name>
<dbReference type="RefSeq" id="WP_120336425.1">
    <property type="nucleotide sequence ID" value="NZ_CP070350.1"/>
</dbReference>
<comment type="caution">
    <text evidence="8">The sequence shown here is derived from an EMBL/GenBank/DDBJ whole genome shotgun (WGS) entry which is preliminary data.</text>
</comment>
<dbReference type="Pfam" id="PF01757">
    <property type="entry name" value="Acyl_transf_3"/>
    <property type="match status" value="1"/>
</dbReference>
<evidence type="ECO:0000256" key="1">
    <source>
        <dbReference type="ARBA" id="ARBA00004651"/>
    </source>
</evidence>
<dbReference type="EMBL" id="MCAQ01000029">
    <property type="protein sequence ID" value="RKF31000.1"/>
    <property type="molecule type" value="Genomic_DNA"/>
</dbReference>
<comment type="subcellular location">
    <subcellularLocation>
        <location evidence="1">Cell membrane</location>
        <topology evidence="1">Multi-pass membrane protein</topology>
    </subcellularLocation>
</comment>
<keyword evidence="4" id="KW-0812">Transmembrane</keyword>
<evidence type="ECO:0000313" key="8">
    <source>
        <dbReference type="EMBL" id="RKF31000.1"/>
    </source>
</evidence>
<dbReference type="AlphaFoldDB" id="A0A420FDF6"/>
<evidence type="ECO:0000313" key="9">
    <source>
        <dbReference type="Proteomes" id="UP000286402"/>
    </source>
</evidence>
<evidence type="ECO:0000256" key="2">
    <source>
        <dbReference type="ARBA" id="ARBA00007400"/>
    </source>
</evidence>
<dbReference type="Proteomes" id="UP000286402">
    <property type="component" value="Unassembled WGS sequence"/>
</dbReference>
<proteinExistence type="inferred from homology"/>